<dbReference type="RefSeq" id="WP_081265892.1">
    <property type="nucleotide sequence ID" value="NZ_LVHG01000013.1"/>
</dbReference>
<evidence type="ECO:0000256" key="1">
    <source>
        <dbReference type="ARBA" id="ARBA00022481"/>
    </source>
</evidence>
<gene>
    <name evidence="7" type="ORF">A3K87_05650</name>
</gene>
<organism evidence="7 8">
    <name type="scientific">Variovorax paradoxus</name>
    <dbReference type="NCBI Taxonomy" id="34073"/>
    <lineage>
        <taxon>Bacteria</taxon>
        <taxon>Pseudomonadati</taxon>
        <taxon>Pseudomonadota</taxon>
        <taxon>Betaproteobacteria</taxon>
        <taxon>Burkholderiales</taxon>
        <taxon>Comamonadaceae</taxon>
        <taxon>Variovorax</taxon>
    </lineage>
</organism>
<dbReference type="GO" id="GO:0004888">
    <property type="term" value="F:transmembrane signaling receptor activity"/>
    <property type="evidence" value="ECO:0007669"/>
    <property type="project" value="InterPro"/>
</dbReference>
<keyword evidence="5" id="KW-0812">Transmembrane</keyword>
<feature type="domain" description="Methyl-accepting transducer" evidence="6">
    <location>
        <begin position="279"/>
        <end position="508"/>
    </location>
</feature>
<name>A0AA91DSN3_VARPD</name>
<dbReference type="CDD" id="cd11386">
    <property type="entry name" value="MCP_signal"/>
    <property type="match status" value="1"/>
</dbReference>
<accession>A0AA91DSN3</accession>
<dbReference type="FunFam" id="1.10.287.950:FF:000002">
    <property type="entry name" value="Methyl-accepting chemotaxis protein"/>
    <property type="match status" value="1"/>
</dbReference>
<evidence type="ECO:0000256" key="4">
    <source>
        <dbReference type="SAM" id="Coils"/>
    </source>
</evidence>
<dbReference type="SUPFAM" id="SSF58104">
    <property type="entry name" value="Methyl-accepting chemotaxis protein (MCP) signaling domain"/>
    <property type="match status" value="1"/>
</dbReference>
<dbReference type="InterPro" id="IPR004089">
    <property type="entry name" value="MCPsignal_dom"/>
</dbReference>
<proteinExistence type="inferred from homology"/>
<dbReference type="PANTHER" id="PTHR43531">
    <property type="entry name" value="PROTEIN ICFG"/>
    <property type="match status" value="1"/>
</dbReference>
<comment type="caution">
    <text evidence="7">The sequence shown here is derived from an EMBL/GenBank/DDBJ whole genome shotgun (WGS) entry which is preliminary data.</text>
</comment>
<dbReference type="InterPro" id="IPR024478">
    <property type="entry name" value="HlyB_4HB_MCP"/>
</dbReference>
<feature type="transmembrane region" description="Helical" evidence="5">
    <location>
        <begin position="12"/>
        <end position="33"/>
    </location>
</feature>
<evidence type="ECO:0000259" key="6">
    <source>
        <dbReference type="PROSITE" id="PS50111"/>
    </source>
</evidence>
<protein>
    <submittedName>
        <fullName evidence="7">Chemotaxis protein</fullName>
    </submittedName>
</protein>
<dbReference type="AlphaFoldDB" id="A0AA91DSN3"/>
<dbReference type="PANTHER" id="PTHR43531:SF14">
    <property type="entry name" value="METHYL-ACCEPTING CHEMOTAXIS PROTEIN I-RELATED"/>
    <property type="match status" value="1"/>
</dbReference>
<dbReference type="GO" id="GO:0007165">
    <property type="term" value="P:signal transduction"/>
    <property type="evidence" value="ECO:0007669"/>
    <property type="project" value="UniProtKB-KW"/>
</dbReference>
<dbReference type="Pfam" id="PF00015">
    <property type="entry name" value="MCPsignal"/>
    <property type="match status" value="1"/>
</dbReference>
<dbReference type="EMBL" id="LVHG01000013">
    <property type="protein sequence ID" value="OAK66694.1"/>
    <property type="molecule type" value="Genomic_DNA"/>
</dbReference>
<dbReference type="SMART" id="SM00283">
    <property type="entry name" value="MA"/>
    <property type="match status" value="1"/>
</dbReference>
<dbReference type="GO" id="GO:0005886">
    <property type="term" value="C:plasma membrane"/>
    <property type="evidence" value="ECO:0007669"/>
    <property type="project" value="TreeGrafter"/>
</dbReference>
<evidence type="ECO:0000256" key="3">
    <source>
        <dbReference type="PROSITE-ProRule" id="PRU00284"/>
    </source>
</evidence>
<keyword evidence="5" id="KW-1133">Transmembrane helix</keyword>
<keyword evidence="1" id="KW-0488">Methylation</keyword>
<dbReference type="Gene3D" id="1.10.287.950">
    <property type="entry name" value="Methyl-accepting chemotaxis protein"/>
    <property type="match status" value="1"/>
</dbReference>
<dbReference type="PRINTS" id="PR00260">
    <property type="entry name" value="CHEMTRNSDUCR"/>
</dbReference>
<comment type="similarity">
    <text evidence="2">Belongs to the methyl-accepting chemotaxis (MCP) protein family.</text>
</comment>
<keyword evidence="3" id="KW-0807">Transducer</keyword>
<evidence type="ECO:0000256" key="5">
    <source>
        <dbReference type="SAM" id="Phobius"/>
    </source>
</evidence>
<keyword evidence="5" id="KW-0472">Membrane</keyword>
<dbReference type="Proteomes" id="UP000077852">
    <property type="component" value="Unassembled WGS sequence"/>
</dbReference>
<dbReference type="InterPro" id="IPR004090">
    <property type="entry name" value="Chemotax_Me-accpt_rcpt"/>
</dbReference>
<evidence type="ECO:0000256" key="2">
    <source>
        <dbReference type="ARBA" id="ARBA00029447"/>
    </source>
</evidence>
<feature type="transmembrane region" description="Helical" evidence="5">
    <location>
        <begin position="197"/>
        <end position="221"/>
    </location>
</feature>
<keyword evidence="4" id="KW-0175">Coiled coil</keyword>
<evidence type="ECO:0000313" key="7">
    <source>
        <dbReference type="EMBL" id="OAK66694.1"/>
    </source>
</evidence>
<feature type="coiled-coil region" evidence="4">
    <location>
        <begin position="479"/>
        <end position="517"/>
    </location>
</feature>
<dbReference type="GO" id="GO:0006935">
    <property type="term" value="P:chemotaxis"/>
    <property type="evidence" value="ECO:0007669"/>
    <property type="project" value="InterPro"/>
</dbReference>
<dbReference type="Pfam" id="PF12729">
    <property type="entry name" value="4HB_MCP_1"/>
    <property type="match status" value="1"/>
</dbReference>
<evidence type="ECO:0000313" key="8">
    <source>
        <dbReference type="Proteomes" id="UP000077852"/>
    </source>
</evidence>
<reference evidence="7 8" key="1">
    <citation type="submission" date="2016-03" db="EMBL/GenBank/DDBJ databases">
        <title>Genome sequence of Variovorax paradoxus KB5.</title>
        <authorList>
            <person name="Jeong H."/>
            <person name="Hong C.E."/>
            <person name="Jo S.H."/>
            <person name="Park J.M."/>
        </authorList>
    </citation>
    <scope>NUCLEOTIDE SEQUENCE [LARGE SCALE GENOMIC DNA]</scope>
    <source>
        <strain evidence="7 8">KB5</strain>
    </source>
</reference>
<dbReference type="InterPro" id="IPR051310">
    <property type="entry name" value="MCP_chemotaxis"/>
</dbReference>
<dbReference type="PROSITE" id="PS50111">
    <property type="entry name" value="CHEMOTAXIS_TRANSDUC_2"/>
    <property type="match status" value="1"/>
</dbReference>
<sequence>MQWFQNLRVTVRLILSFLVVAAIGAAVSALGIFHMGRISASTEELYANELRALQAVQEANIHLLYASRAQMTLLSAGTRGERNAGANELKASMESLSSRAAEVKSFFGETEEGTKLFSQFESLVGPLGKHMNDFVALVNKQPLDSSQFDNQVTEDSARLLKESRGLEEVLKGMVAHSKDLARARAEHADETYKTSRLMMLVLALAGIVVSVGLGVVVARLIGRQLGGEPQYAADVVGRIADGDLSLAVEADAARDGSLLHSIKQMQVQLTSIVGKIKDSSETIARASGQIASGNQDLSSRTEEQASSLEQTAASMEELTSTVKQNADNARQANQLAVSASEVAVKGGSVVSQVVNTMGSINASSKKIVDIIGVIDGIAFQTNILALNAAVEAARAGEQGRGFAVVASEVRSLAQRSAAAAKEIKTLIGDSVEKVEEGSKQVAEAGRTMEEIVGSVRRVTDIMGEITAASQEQTSGIEQINQAITQMDQVTQQNAALVEEASAAAQSLQQEAGSLVQAVSIFKLEAGHQAESGARAQALPAAHDDKSSLPAVPQLAVAGGGDWRDF</sequence>